<evidence type="ECO:0000256" key="2">
    <source>
        <dbReference type="ARBA" id="ARBA00022723"/>
    </source>
</evidence>
<dbReference type="GO" id="GO:0018909">
    <property type="term" value="P:dodecyl sulfate metabolic process"/>
    <property type="evidence" value="ECO:0007669"/>
    <property type="project" value="InterPro"/>
</dbReference>
<evidence type="ECO:0000313" key="11">
    <source>
        <dbReference type="Proteomes" id="UP000031631"/>
    </source>
</evidence>
<dbReference type="FunFam" id="1.25.40.880:FF:000001">
    <property type="entry name" value="SDS hydrolase SdsA1"/>
    <property type="match status" value="1"/>
</dbReference>
<keyword evidence="2" id="KW-0479">Metal-binding</keyword>
<dbReference type="AlphaFoldDB" id="A0A7U6GIB6"/>
<evidence type="ECO:0000259" key="9">
    <source>
        <dbReference type="SMART" id="SM00849"/>
    </source>
</evidence>
<dbReference type="EMBL" id="AP012273">
    <property type="protein sequence ID" value="BAO44113.1"/>
    <property type="molecule type" value="Genomic_DNA"/>
</dbReference>
<dbReference type="InterPro" id="IPR036527">
    <property type="entry name" value="SCP2_sterol-bd_dom_sf"/>
</dbReference>
<dbReference type="Gene3D" id="1.25.40.880">
    <property type="entry name" value="Alkyl sulfatase, dimerisation domain"/>
    <property type="match status" value="1"/>
</dbReference>
<dbReference type="EC" id="3.1.6.21" evidence="6"/>
<dbReference type="OrthoDB" id="9815874at2"/>
<evidence type="ECO:0000256" key="1">
    <source>
        <dbReference type="ARBA" id="ARBA00001947"/>
    </source>
</evidence>
<gene>
    <name evidence="10" type="ORF">TBH_C1188</name>
</gene>
<proteinExistence type="inferred from homology"/>
<dbReference type="Pfam" id="PF14863">
    <property type="entry name" value="Alkyl_sulf_dimr"/>
    <property type="match status" value="1"/>
</dbReference>
<dbReference type="KEGG" id="tbn:TBH_C1188"/>
<dbReference type="FunFam" id="3.60.15.30:FF:000001">
    <property type="entry name" value="Alkyl/aryl-sulfatase BDS1"/>
    <property type="match status" value="1"/>
</dbReference>
<evidence type="ECO:0000256" key="6">
    <source>
        <dbReference type="ARBA" id="ARBA00066568"/>
    </source>
</evidence>
<keyword evidence="3" id="KW-0378">Hydrolase</keyword>
<dbReference type="Pfam" id="PF14864">
    <property type="entry name" value="Alkyl_sulf_C"/>
    <property type="match status" value="1"/>
</dbReference>
<evidence type="ECO:0000256" key="8">
    <source>
        <dbReference type="ARBA" id="ARBA00075789"/>
    </source>
</evidence>
<dbReference type="InterPro" id="IPR001279">
    <property type="entry name" value="Metallo-B-lactamas"/>
</dbReference>
<dbReference type="InterPro" id="IPR036866">
    <property type="entry name" value="RibonucZ/Hydroxyglut_hydro"/>
</dbReference>
<dbReference type="InterPro" id="IPR029228">
    <property type="entry name" value="Alkyl_sulf_dimr"/>
</dbReference>
<evidence type="ECO:0000256" key="5">
    <source>
        <dbReference type="ARBA" id="ARBA00033751"/>
    </source>
</evidence>
<dbReference type="InterPro" id="IPR029229">
    <property type="entry name" value="Alkyl_sulf_C"/>
</dbReference>
<dbReference type="Proteomes" id="UP000031631">
    <property type="component" value="Chromosome"/>
</dbReference>
<accession>A0A7U6GIB6</accession>
<comment type="similarity">
    <text evidence="5">Belongs to the metallo-beta-lactamase superfamily. Type III sulfatase family.</text>
</comment>
<dbReference type="GO" id="GO:0030288">
    <property type="term" value="C:outer membrane-bounded periplasmic space"/>
    <property type="evidence" value="ECO:0007669"/>
    <property type="project" value="TreeGrafter"/>
</dbReference>
<dbReference type="Pfam" id="PF00753">
    <property type="entry name" value="Lactamase_B"/>
    <property type="match status" value="1"/>
</dbReference>
<reference evidence="10 11" key="1">
    <citation type="journal article" date="2014" name="PLoS ONE">
        <title>Physiological and genomic features of a novel sulfur-oxidizing gammaproteobacterium belonging to a previously uncultivated symbiotic lineage isolated from a hydrothermal vent.</title>
        <authorList>
            <person name="Nunoura T."/>
            <person name="Takaki Y."/>
            <person name="Kazama H."/>
            <person name="Kakuta J."/>
            <person name="Shimamura S."/>
            <person name="Makita H."/>
            <person name="Hirai M."/>
            <person name="Miyazaki M."/>
            <person name="Takai K."/>
        </authorList>
    </citation>
    <scope>NUCLEOTIDE SEQUENCE [LARGE SCALE GENOMIC DNA]</scope>
    <source>
        <strain evidence="10 11">Hiromi1</strain>
    </source>
</reference>
<dbReference type="SUPFAM" id="SSF56281">
    <property type="entry name" value="Metallo-hydrolase/oxidoreductase"/>
    <property type="match status" value="1"/>
</dbReference>
<keyword evidence="11" id="KW-1185">Reference proteome</keyword>
<feature type="domain" description="Metallo-beta-lactamase" evidence="9">
    <location>
        <begin position="130"/>
        <end position="353"/>
    </location>
</feature>
<dbReference type="CDD" id="cd07710">
    <property type="entry name" value="arylsulfatase_Sdsa1-like_MBL-fold"/>
    <property type="match status" value="1"/>
</dbReference>
<dbReference type="InterPro" id="IPR038536">
    <property type="entry name" value="Alkyl/aryl-sulf_dimr_sf"/>
</dbReference>
<evidence type="ECO:0000256" key="3">
    <source>
        <dbReference type="ARBA" id="ARBA00022801"/>
    </source>
</evidence>
<evidence type="ECO:0000256" key="7">
    <source>
        <dbReference type="ARBA" id="ARBA00068034"/>
    </source>
</evidence>
<dbReference type="Gene3D" id="3.60.15.30">
    <property type="entry name" value="Metallo-beta-lactamase domain"/>
    <property type="match status" value="1"/>
</dbReference>
<dbReference type="SUPFAM" id="SSF55718">
    <property type="entry name" value="SCP-like"/>
    <property type="match status" value="1"/>
</dbReference>
<dbReference type="InterPro" id="IPR052195">
    <property type="entry name" value="Bact_Alkyl/Aryl-Sulfatase"/>
</dbReference>
<evidence type="ECO:0000313" key="10">
    <source>
        <dbReference type="EMBL" id="BAO44113.1"/>
    </source>
</evidence>
<comment type="cofactor">
    <cofactor evidence="1">
        <name>Zn(2+)</name>
        <dbReference type="ChEBI" id="CHEBI:29105"/>
    </cofactor>
</comment>
<dbReference type="InterPro" id="IPR044097">
    <property type="entry name" value="Bds1/SdsA1_MBL-fold"/>
</dbReference>
<organism evidence="10 11">
    <name type="scientific">Thiolapillus brandeum</name>
    <dbReference type="NCBI Taxonomy" id="1076588"/>
    <lineage>
        <taxon>Bacteria</taxon>
        <taxon>Pseudomonadati</taxon>
        <taxon>Pseudomonadota</taxon>
        <taxon>Gammaproteobacteria</taxon>
        <taxon>Chromatiales</taxon>
        <taxon>Sedimenticolaceae</taxon>
        <taxon>Thiolapillus</taxon>
    </lineage>
</organism>
<evidence type="ECO:0000256" key="4">
    <source>
        <dbReference type="ARBA" id="ARBA00022833"/>
    </source>
</evidence>
<protein>
    <recommendedName>
        <fullName evidence="7">Linear primary-alkylsulfatase</fullName>
        <ecNumber evidence="6">3.1.6.21</ecNumber>
    </recommendedName>
    <alternativeName>
        <fullName evidence="8">Type III linear primary-alkylsulfatase</fullName>
    </alternativeName>
</protein>
<name>A0A7U6GIB6_9GAMM</name>
<dbReference type="PANTHER" id="PTHR43223">
    <property type="entry name" value="ALKYL/ARYL-SULFATASE"/>
    <property type="match status" value="1"/>
</dbReference>
<dbReference type="Gene3D" id="3.30.1050.10">
    <property type="entry name" value="SCP2 sterol-binding domain"/>
    <property type="match status" value="1"/>
</dbReference>
<dbReference type="GO" id="GO:0018741">
    <property type="term" value="F:linear primary-alkylsulfatase activity"/>
    <property type="evidence" value="ECO:0007669"/>
    <property type="project" value="UniProtKB-EC"/>
</dbReference>
<keyword evidence="4" id="KW-0862">Zinc</keyword>
<dbReference type="SMART" id="SM00849">
    <property type="entry name" value="Lactamase_B"/>
    <property type="match status" value="1"/>
</dbReference>
<dbReference type="PANTHER" id="PTHR43223:SF1">
    <property type="entry name" value="ALKYL_ARYL-SULFATASE BDS1"/>
    <property type="match status" value="1"/>
</dbReference>
<dbReference type="GO" id="GO:0046983">
    <property type="term" value="F:protein dimerization activity"/>
    <property type="evidence" value="ECO:0007669"/>
    <property type="project" value="InterPro"/>
</dbReference>
<sequence length="660" mass="73243">MEMSVNKKVSKNLLYGVLLAFSVVGQAGDQSRNAAPATEQANKEVLNLLPFEDKTDFERARRGLIAELPGGKIQVEGRKRPNWDLNPYAFLDGEAAATVNPSLWRMAQLNMANGLFKVTDHVYQVRGLDLANITFVEGETGWIAIDPLTTAETAKVAYDLLSEHVSKKPIHTVIYTHSHVDHYAGVRGIVSEQDVQAGKVQIIAPAGFLEHAVSENVIAGNAMSRRAQYMYGIFLEKGSRGQVDAGLGKGTAQGTPGLIAPTLTISETGKKMTIDGVEVVFQVTPGTEAPAEMNFYFPQFKALCMAENVTHTLHNLYTLRGAEVRNSKAWAHYINESIDMFAKDAEVEFASHHWPTWGNEQIVELLIKQRDLYKYLHDQTLNLANKGYTMLEIAEMIKLPKSLASEFSNRGYYGTVSHNVRAVYNKYLGYFDGNPAHLNPLPPEAAGKKYVEFMGGASEVTKKARKAYENGEYRWVAEVMSHVVFADPKNKEARALEADALEQLGYQAESGPWRNFYLMGAKELRTGVRKIPGAGSSASPDTAAAMTVDMYFDYLGVRLNAEKAEGKKMALNWVFTDTGEKYALTLSNSVLNYSRGKQLDEADATITMTRRALNPVLQETQTFQDLVDKGQAKLEGNNRSLNELMSMMDDFDLWFDVVLP</sequence>
<dbReference type="GO" id="GO:0046872">
    <property type="term" value="F:metal ion binding"/>
    <property type="evidence" value="ECO:0007669"/>
    <property type="project" value="UniProtKB-KW"/>
</dbReference>